<dbReference type="Gene3D" id="3.20.20.80">
    <property type="entry name" value="Glycosidases"/>
    <property type="match status" value="1"/>
</dbReference>
<dbReference type="Gene3D" id="2.60.40.1180">
    <property type="entry name" value="Golgi alpha-mannosidase II"/>
    <property type="match status" value="1"/>
</dbReference>
<dbReference type="PATRIC" id="fig|1134406.4.peg.2586"/>
<organism evidence="5 6">
    <name type="scientific">Ornatilinea apprima</name>
    <dbReference type="NCBI Taxonomy" id="1134406"/>
    <lineage>
        <taxon>Bacteria</taxon>
        <taxon>Bacillati</taxon>
        <taxon>Chloroflexota</taxon>
        <taxon>Anaerolineae</taxon>
        <taxon>Anaerolineales</taxon>
        <taxon>Anaerolineaceae</taxon>
        <taxon>Ornatilinea</taxon>
    </lineage>
</organism>
<dbReference type="Pfam" id="PF00128">
    <property type="entry name" value="Alpha-amylase"/>
    <property type="match status" value="1"/>
</dbReference>
<dbReference type="RefSeq" id="WP_075062966.1">
    <property type="nucleotide sequence ID" value="NZ_LGCL01000024.1"/>
</dbReference>
<keyword evidence="6" id="KW-1185">Reference proteome</keyword>
<dbReference type="CDD" id="cd11353">
    <property type="entry name" value="AmyAc_euk_bac_CMD_like"/>
    <property type="match status" value="1"/>
</dbReference>
<dbReference type="GO" id="GO:0016798">
    <property type="term" value="F:hydrolase activity, acting on glycosyl bonds"/>
    <property type="evidence" value="ECO:0007669"/>
    <property type="project" value="UniProtKB-KW"/>
</dbReference>
<dbReference type="EMBL" id="LGCL01000024">
    <property type="protein sequence ID" value="KPL77006.1"/>
    <property type="molecule type" value="Genomic_DNA"/>
</dbReference>
<reference evidence="5 6" key="1">
    <citation type="submission" date="2015-07" db="EMBL/GenBank/DDBJ databases">
        <title>Genome sequence of Ornatilinea apprima DSM 23815.</title>
        <authorList>
            <person name="Hemp J."/>
            <person name="Ward L.M."/>
            <person name="Pace L.A."/>
            <person name="Fischer W.W."/>
        </authorList>
    </citation>
    <scope>NUCLEOTIDE SEQUENCE [LARGE SCALE GENOMIC DNA]</scope>
    <source>
        <strain evidence="5 6">P3M-1</strain>
    </source>
</reference>
<evidence type="ECO:0000313" key="5">
    <source>
        <dbReference type="EMBL" id="KPL77006.1"/>
    </source>
</evidence>
<feature type="region of interest" description="Disordered" evidence="3">
    <location>
        <begin position="327"/>
        <end position="347"/>
    </location>
</feature>
<dbReference type="SMART" id="SM00642">
    <property type="entry name" value="Aamy"/>
    <property type="match status" value="1"/>
</dbReference>
<dbReference type="SUPFAM" id="SSF51011">
    <property type="entry name" value="Glycosyl hydrolase domain"/>
    <property type="match status" value="1"/>
</dbReference>
<feature type="domain" description="Glycosyl hydrolase family 13 catalytic" evidence="4">
    <location>
        <begin position="8"/>
        <end position="362"/>
    </location>
</feature>
<dbReference type="InterPro" id="IPR013780">
    <property type="entry name" value="Glyco_hydro_b"/>
</dbReference>
<dbReference type="PANTHER" id="PTHR10357">
    <property type="entry name" value="ALPHA-AMYLASE FAMILY MEMBER"/>
    <property type="match status" value="1"/>
</dbReference>
<proteinExistence type="predicted"/>
<evidence type="ECO:0000259" key="4">
    <source>
        <dbReference type="SMART" id="SM00642"/>
    </source>
</evidence>
<keyword evidence="2" id="KW-0326">Glycosidase</keyword>
<dbReference type="InterPro" id="IPR006047">
    <property type="entry name" value="GH13_cat_dom"/>
</dbReference>
<comment type="caution">
    <text evidence="5">The sequence shown here is derived from an EMBL/GenBank/DDBJ whole genome shotgun (WGS) entry which is preliminary data.</text>
</comment>
<dbReference type="InterPro" id="IPR017853">
    <property type="entry name" value="GH"/>
</dbReference>
<protein>
    <submittedName>
        <fullName evidence="5">Alpha-amylase</fullName>
    </submittedName>
</protein>
<name>A0A0P6X588_9CHLR</name>
<evidence type="ECO:0000256" key="2">
    <source>
        <dbReference type="ARBA" id="ARBA00023295"/>
    </source>
</evidence>
<dbReference type="OrthoDB" id="9805159at2"/>
<dbReference type="SUPFAM" id="SSF51445">
    <property type="entry name" value="(Trans)glycosidases"/>
    <property type="match status" value="1"/>
</dbReference>
<dbReference type="InterPro" id="IPR045857">
    <property type="entry name" value="O16G_dom_2"/>
</dbReference>
<dbReference type="PANTHER" id="PTHR10357:SF210">
    <property type="entry name" value="MALTODEXTRIN GLUCOSIDASE"/>
    <property type="match status" value="1"/>
</dbReference>
<feature type="compositionally biased region" description="Low complexity" evidence="3">
    <location>
        <begin position="332"/>
        <end position="343"/>
    </location>
</feature>
<gene>
    <name evidence="5" type="ORF">ADN00_10575</name>
</gene>
<dbReference type="GO" id="GO:0005975">
    <property type="term" value="P:carbohydrate metabolic process"/>
    <property type="evidence" value="ECO:0007669"/>
    <property type="project" value="InterPro"/>
</dbReference>
<dbReference type="Proteomes" id="UP000050417">
    <property type="component" value="Unassembled WGS sequence"/>
</dbReference>
<evidence type="ECO:0000313" key="6">
    <source>
        <dbReference type="Proteomes" id="UP000050417"/>
    </source>
</evidence>
<evidence type="ECO:0000256" key="3">
    <source>
        <dbReference type="SAM" id="MobiDB-lite"/>
    </source>
</evidence>
<evidence type="ECO:0000256" key="1">
    <source>
        <dbReference type="ARBA" id="ARBA00022801"/>
    </source>
</evidence>
<accession>A0A0P6X588</accession>
<dbReference type="AlphaFoldDB" id="A0A0P6X588"/>
<dbReference type="Gene3D" id="3.90.400.10">
    <property type="entry name" value="Oligo-1,6-glucosidase, Domain 2"/>
    <property type="match status" value="1"/>
</dbReference>
<dbReference type="STRING" id="1134406.ADN00_10575"/>
<sequence length="452" mass="50868">MNHWSYDAVFYHIYPLGLTGAPPRNDFASPSQPRLAALHGWLDHLQGLGVNALYLGPLFESSTHGYDSADYFHVDRRLGSDDTLRNLVNDCHARGMRVILDGVFNHTGRDFWAFRDVLHNRENSPYRDWFAGLRFNGNNPYGDGLRYDDWQGHASLVKLNLTNPRVVDHLLQAVESWIEQFDIDGLRLDAADCVDLGFQRALRAFTSQRRPDFWLMGEVVHGDYTRWANPQTLHAVTNYECYKGLYSSLNDQNYFEIAWSLNRQFGEQGLYGGLPLYNFVDNHDVNRAASVLKNPAHLYPLYLLLFTMPGVPSIYYGSEWGLSGEKTPSSDAALRPALPAPGEAAPPHPHLAKAISRLASLRHSSPALRRGDYQQLVVRHEQFAFLRSSPEESLVVALNAAQTPAEIEINLPAQPNGSLIDLLNPGERFPLRGGRAQMPLPAAWGRVLRVES</sequence>
<keyword evidence="1" id="KW-0378">Hydrolase</keyword>